<dbReference type="GO" id="GO:0000166">
    <property type="term" value="F:nucleotide binding"/>
    <property type="evidence" value="ECO:0007669"/>
    <property type="project" value="InterPro"/>
</dbReference>
<dbReference type="PROSITE" id="PS50967">
    <property type="entry name" value="HRDC"/>
    <property type="match status" value="1"/>
</dbReference>
<feature type="compositionally biased region" description="Low complexity" evidence="6">
    <location>
        <begin position="818"/>
        <end position="829"/>
    </location>
</feature>
<dbReference type="InterPro" id="IPR044876">
    <property type="entry name" value="HRDC_dom_sf"/>
</dbReference>
<evidence type="ECO:0000256" key="6">
    <source>
        <dbReference type="SAM" id="MobiDB-lite"/>
    </source>
</evidence>
<dbReference type="GO" id="GO:0071039">
    <property type="term" value="P:nuclear polyadenylation-dependent CUT catabolic process"/>
    <property type="evidence" value="ECO:0007669"/>
    <property type="project" value="TreeGrafter"/>
</dbReference>
<dbReference type="SUPFAM" id="SSF47819">
    <property type="entry name" value="HRDC-like"/>
    <property type="match status" value="1"/>
</dbReference>
<dbReference type="GO" id="GO:0005730">
    <property type="term" value="C:nucleolus"/>
    <property type="evidence" value="ECO:0007669"/>
    <property type="project" value="TreeGrafter"/>
</dbReference>
<dbReference type="GO" id="GO:0071035">
    <property type="term" value="P:nuclear polyadenylation-dependent rRNA catabolic process"/>
    <property type="evidence" value="ECO:0007669"/>
    <property type="project" value="TreeGrafter"/>
</dbReference>
<dbReference type="InterPro" id="IPR002121">
    <property type="entry name" value="HRDC_dom"/>
</dbReference>
<feature type="region of interest" description="Disordered" evidence="6">
    <location>
        <begin position="710"/>
        <end position="744"/>
    </location>
</feature>
<dbReference type="InterPro" id="IPR002562">
    <property type="entry name" value="3'-5'_exonuclease_dom"/>
</dbReference>
<dbReference type="InterPro" id="IPR049559">
    <property type="entry name" value="Rrp6p-like_exo"/>
</dbReference>
<keyword evidence="2" id="KW-0540">Nuclease</keyword>
<dbReference type="GO" id="GO:0071051">
    <property type="term" value="P:poly(A)-dependent snoRNA 3'-end processing"/>
    <property type="evidence" value="ECO:0007669"/>
    <property type="project" value="TreeGrafter"/>
</dbReference>
<evidence type="ECO:0000256" key="4">
    <source>
        <dbReference type="ARBA" id="ARBA00022839"/>
    </source>
</evidence>
<evidence type="ECO:0000259" key="7">
    <source>
        <dbReference type="PROSITE" id="PS50967"/>
    </source>
</evidence>
<feature type="domain" description="HRDC" evidence="7">
    <location>
        <begin position="363"/>
        <end position="443"/>
    </location>
</feature>
<dbReference type="GO" id="GO:0071036">
    <property type="term" value="P:nuclear polyadenylation-dependent snoRNA catabolic process"/>
    <property type="evidence" value="ECO:0007669"/>
    <property type="project" value="TreeGrafter"/>
</dbReference>
<comment type="caution">
    <text evidence="8">The sequence shown here is derived from an EMBL/GenBank/DDBJ whole genome shotgun (WGS) entry which is preliminary data.</text>
</comment>
<dbReference type="GO" id="GO:0071038">
    <property type="term" value="P:TRAMP-dependent tRNA surveillance pathway"/>
    <property type="evidence" value="ECO:0007669"/>
    <property type="project" value="TreeGrafter"/>
</dbReference>
<evidence type="ECO:0000313" key="9">
    <source>
        <dbReference type="Proteomes" id="UP000734854"/>
    </source>
</evidence>
<dbReference type="Pfam" id="PF00570">
    <property type="entry name" value="HRDC"/>
    <property type="match status" value="1"/>
</dbReference>
<dbReference type="SMART" id="SM00341">
    <property type="entry name" value="HRDC"/>
    <property type="match status" value="1"/>
</dbReference>
<evidence type="ECO:0000256" key="5">
    <source>
        <dbReference type="ARBA" id="ARBA00023242"/>
    </source>
</evidence>
<dbReference type="GO" id="GO:0071044">
    <property type="term" value="P:histone mRNA catabolic process"/>
    <property type="evidence" value="ECO:0007669"/>
    <property type="project" value="TreeGrafter"/>
</dbReference>
<evidence type="ECO:0000256" key="3">
    <source>
        <dbReference type="ARBA" id="ARBA00022801"/>
    </source>
</evidence>
<dbReference type="Proteomes" id="UP000734854">
    <property type="component" value="Unassembled WGS sequence"/>
</dbReference>
<dbReference type="SMART" id="SM00474">
    <property type="entry name" value="35EXOc"/>
    <property type="match status" value="1"/>
</dbReference>
<dbReference type="GO" id="GO:0080188">
    <property type="term" value="P:gene silencing by siRNA-directed DNA methylation"/>
    <property type="evidence" value="ECO:0007669"/>
    <property type="project" value="UniProtKB-ARBA"/>
</dbReference>
<dbReference type="GO" id="GO:0071040">
    <property type="term" value="P:nuclear polyadenylation-dependent antisense transcript catabolic process"/>
    <property type="evidence" value="ECO:0007669"/>
    <property type="project" value="TreeGrafter"/>
</dbReference>
<evidence type="ECO:0000256" key="2">
    <source>
        <dbReference type="ARBA" id="ARBA00022722"/>
    </source>
</evidence>
<accession>A0A8J5HDW9</accession>
<dbReference type="FunFam" id="3.30.420.10:FF:000065">
    <property type="entry name" value="Protein RRP6-like 2 isoform A"/>
    <property type="match status" value="1"/>
</dbReference>
<dbReference type="EMBL" id="JACMSC010000007">
    <property type="protein sequence ID" value="KAG6514865.1"/>
    <property type="molecule type" value="Genomic_DNA"/>
</dbReference>
<dbReference type="AlphaFoldDB" id="A0A8J5HDW9"/>
<dbReference type="SUPFAM" id="SSF53098">
    <property type="entry name" value="Ribonuclease H-like"/>
    <property type="match status" value="1"/>
</dbReference>
<dbReference type="InterPro" id="IPR036397">
    <property type="entry name" value="RNaseH_sf"/>
</dbReference>
<dbReference type="FunFam" id="1.10.150.80:FF:000001">
    <property type="entry name" value="Putative exosome component 10"/>
    <property type="match status" value="1"/>
</dbReference>
<organism evidence="8 9">
    <name type="scientific">Zingiber officinale</name>
    <name type="common">Ginger</name>
    <name type="synonym">Amomum zingiber</name>
    <dbReference type="NCBI Taxonomy" id="94328"/>
    <lineage>
        <taxon>Eukaryota</taxon>
        <taxon>Viridiplantae</taxon>
        <taxon>Streptophyta</taxon>
        <taxon>Embryophyta</taxon>
        <taxon>Tracheophyta</taxon>
        <taxon>Spermatophyta</taxon>
        <taxon>Magnoliopsida</taxon>
        <taxon>Liliopsida</taxon>
        <taxon>Zingiberales</taxon>
        <taxon>Zingiberaceae</taxon>
        <taxon>Zingiber</taxon>
    </lineage>
</organism>
<gene>
    <name evidence="8" type="ORF">ZIOFF_025240</name>
</gene>
<keyword evidence="4" id="KW-0269">Exonuclease</keyword>
<feature type="compositionally biased region" description="Basic and acidic residues" evidence="6">
    <location>
        <begin position="710"/>
        <end position="724"/>
    </location>
</feature>
<feature type="region of interest" description="Disordered" evidence="6">
    <location>
        <begin position="1"/>
        <end position="20"/>
    </location>
</feature>
<dbReference type="InterPro" id="IPR045092">
    <property type="entry name" value="Rrp6-like"/>
</dbReference>
<dbReference type="PANTHER" id="PTHR12124:SF47">
    <property type="entry name" value="EXOSOME COMPONENT 10"/>
    <property type="match status" value="1"/>
</dbReference>
<dbReference type="CDD" id="cd06147">
    <property type="entry name" value="Rrp6p_like_exo"/>
    <property type="match status" value="1"/>
</dbReference>
<protein>
    <recommendedName>
        <fullName evidence="7">HRDC domain-containing protein</fullName>
    </recommendedName>
</protein>
<keyword evidence="3" id="KW-0378">Hydrolase</keyword>
<sequence length="838" mass="94853">MDEFKSLKVKEEESGGKTTAMELEDGGFMLVYGKNKKKNGGARSTDKNEAFPASCSSSVVNVATKDKRTTEARSKVPFHIPTIPRPQDEYNIIVNNKNQPFDHVWLETSTDGSRFIHPLEKFSVVDFVDRKCEGDPIQPLPLKSTPFKLVEGVNDLKMVAAKLQGVDEFAVDLEHNQYRSFQGLTCLMQISTRAEDFVIDTLKLRIHIGPHLREVFKDHSKRKIMHGADRDIIWLQCDFGIYVCNLFDTGQASRVLQLERNSLEYLLNHFCGVNANKEYQNADWRLRPIPDEMLKYAREDTHYLFFIYDQMKRRLLAESSDDNDLLLEVYKRTGEICMQLYEKELYTDTSYLNIYGLSYIDLNSEQLAVAAGLCQWRDSIARAEDESTGYILPNKTLLEIARLMPTTSVKLRRLVKSKHPFIERHLLSVIEIIKRSIASSSSFEGIAEELKERRLEAVSYGHSQDIKIIVPNIYLSLILHTLILQHMEDNRNTGSIPATDERMESTSSEHVDQSSSIATETSVETVKTVGHVTDVVEDCPKQSISRPRSGNTPATMMEQENNALPLFEIQCSLMQPEITEKIKKETRDKKNIEHLPQKQGEIAAVQLLDKPTCAFGALFGNSSSRKVLTSDKVGHLRQGKNVSKVEHIKSSVALPFYHFSGGDTPSDFHVVEHKEPSDLHVKDIDPPKMHAEEVIPLDTKSDREQTLIDSSARDNVMDHVECSAHPDTGGGGEDQPGSSATNDPVDIIINFDKCFKSIHERRNSQNQLNPRTSRKPANNPSVLPFDYSATRGYFNFDKIGEGDKDETEDNGKVEGRSRSSQPRRQGFPPKGNRSMTYH</sequence>
<evidence type="ECO:0000256" key="1">
    <source>
        <dbReference type="ARBA" id="ARBA00004123"/>
    </source>
</evidence>
<name>A0A8J5HDW9_ZINOF</name>
<reference evidence="8 9" key="1">
    <citation type="submission" date="2020-08" db="EMBL/GenBank/DDBJ databases">
        <title>Plant Genome Project.</title>
        <authorList>
            <person name="Zhang R.-G."/>
        </authorList>
    </citation>
    <scope>NUCLEOTIDE SEQUENCE [LARGE SCALE GENOMIC DNA]</scope>
    <source>
        <tissue evidence="8">Rhizome</tissue>
    </source>
</reference>
<dbReference type="Gene3D" id="3.30.420.10">
    <property type="entry name" value="Ribonuclease H-like superfamily/Ribonuclease H"/>
    <property type="match status" value="1"/>
</dbReference>
<feature type="compositionally biased region" description="Basic and acidic residues" evidence="6">
    <location>
        <begin position="1"/>
        <end position="15"/>
    </location>
</feature>
<proteinExistence type="predicted"/>
<dbReference type="GO" id="GO:0000467">
    <property type="term" value="P:exonucleolytic trimming to generate mature 3'-end of 5.8S rRNA from tricistronic rRNA transcript (SSU-rRNA, 5.8S rRNA, LSU-rRNA)"/>
    <property type="evidence" value="ECO:0007669"/>
    <property type="project" value="InterPro"/>
</dbReference>
<dbReference type="PANTHER" id="PTHR12124">
    <property type="entry name" value="POLYMYOSITIS/SCLERODERMA AUTOANTIGEN-RELATED"/>
    <property type="match status" value="1"/>
</dbReference>
<dbReference type="GO" id="GO:0000175">
    <property type="term" value="F:3'-5'-RNA exonuclease activity"/>
    <property type="evidence" value="ECO:0007669"/>
    <property type="project" value="InterPro"/>
</dbReference>
<keyword evidence="9" id="KW-1185">Reference proteome</keyword>
<keyword evidence="5" id="KW-0539">Nucleus</keyword>
<feature type="compositionally biased region" description="Polar residues" evidence="6">
    <location>
        <begin position="764"/>
        <end position="781"/>
    </location>
</feature>
<dbReference type="GO" id="GO:0000176">
    <property type="term" value="C:nuclear exosome (RNase complex)"/>
    <property type="evidence" value="ECO:0007669"/>
    <property type="project" value="TreeGrafter"/>
</dbReference>
<feature type="region of interest" description="Disordered" evidence="6">
    <location>
        <begin position="762"/>
        <end position="838"/>
    </location>
</feature>
<dbReference type="InterPro" id="IPR012337">
    <property type="entry name" value="RNaseH-like_sf"/>
</dbReference>
<dbReference type="Pfam" id="PF01612">
    <property type="entry name" value="DNA_pol_A_exo1"/>
    <property type="match status" value="1"/>
</dbReference>
<dbReference type="GO" id="GO:0003727">
    <property type="term" value="F:single-stranded RNA binding"/>
    <property type="evidence" value="ECO:0007669"/>
    <property type="project" value="TreeGrafter"/>
</dbReference>
<dbReference type="Gene3D" id="1.10.150.80">
    <property type="entry name" value="HRDC domain"/>
    <property type="match status" value="1"/>
</dbReference>
<comment type="subcellular location">
    <subcellularLocation>
        <location evidence="1">Nucleus</location>
    </subcellularLocation>
</comment>
<dbReference type="InterPro" id="IPR010997">
    <property type="entry name" value="HRDC-like_sf"/>
</dbReference>
<dbReference type="GO" id="GO:0071037">
    <property type="term" value="P:nuclear polyadenylation-dependent snRNA catabolic process"/>
    <property type="evidence" value="ECO:0007669"/>
    <property type="project" value="TreeGrafter"/>
</dbReference>
<evidence type="ECO:0000313" key="8">
    <source>
        <dbReference type="EMBL" id="KAG6514865.1"/>
    </source>
</evidence>